<feature type="transmembrane region" description="Helical" evidence="6">
    <location>
        <begin position="123"/>
        <end position="147"/>
    </location>
</feature>
<dbReference type="InterPro" id="IPR050833">
    <property type="entry name" value="Poly_Biosynth_Transport"/>
</dbReference>
<dbReference type="EMBL" id="JACEON010000004">
    <property type="protein sequence ID" value="MBA4611268.1"/>
    <property type="molecule type" value="Genomic_DNA"/>
</dbReference>
<accession>A0A838XRG3</accession>
<reference evidence="7 8" key="2">
    <citation type="submission" date="2020-08" db="EMBL/GenBank/DDBJ databases">
        <title>Stappia taiwanensis sp. nov., isolated from a coastal thermal spring.</title>
        <authorList>
            <person name="Kampfer P."/>
        </authorList>
    </citation>
    <scope>NUCLEOTIDE SEQUENCE [LARGE SCALE GENOMIC DNA]</scope>
    <source>
        <strain evidence="7 8">DSM 23284</strain>
    </source>
</reference>
<dbReference type="RefSeq" id="WP_181759457.1">
    <property type="nucleotide sequence ID" value="NZ_BMCR01000002.1"/>
</dbReference>
<evidence type="ECO:0000256" key="4">
    <source>
        <dbReference type="ARBA" id="ARBA00022989"/>
    </source>
</evidence>
<evidence type="ECO:0000256" key="5">
    <source>
        <dbReference type="ARBA" id="ARBA00023136"/>
    </source>
</evidence>
<dbReference type="PANTHER" id="PTHR30250:SF11">
    <property type="entry name" value="O-ANTIGEN TRANSPORTER-RELATED"/>
    <property type="match status" value="1"/>
</dbReference>
<evidence type="ECO:0000313" key="8">
    <source>
        <dbReference type="Proteomes" id="UP000559404"/>
    </source>
</evidence>
<comment type="subcellular location">
    <subcellularLocation>
        <location evidence="1">Cell membrane</location>
        <topology evidence="1">Multi-pass membrane protein</topology>
    </subcellularLocation>
</comment>
<feature type="transmembrane region" description="Helical" evidence="6">
    <location>
        <begin position="332"/>
        <end position="356"/>
    </location>
</feature>
<protein>
    <submittedName>
        <fullName evidence="7">Polysaccharide biosynthesis C-terminal domain-containing protein</fullName>
    </submittedName>
</protein>
<evidence type="ECO:0000313" key="7">
    <source>
        <dbReference type="EMBL" id="MBA4611268.1"/>
    </source>
</evidence>
<reference evidence="7 8" key="1">
    <citation type="submission" date="2020-07" db="EMBL/GenBank/DDBJ databases">
        <authorList>
            <person name="Li M."/>
        </authorList>
    </citation>
    <scope>NUCLEOTIDE SEQUENCE [LARGE SCALE GENOMIC DNA]</scope>
    <source>
        <strain evidence="7 8">DSM 23284</strain>
    </source>
</reference>
<keyword evidence="4 6" id="KW-1133">Transmembrane helix</keyword>
<feature type="transmembrane region" description="Helical" evidence="6">
    <location>
        <begin position="368"/>
        <end position="386"/>
    </location>
</feature>
<evidence type="ECO:0000256" key="2">
    <source>
        <dbReference type="ARBA" id="ARBA00022475"/>
    </source>
</evidence>
<gene>
    <name evidence="7" type="ORF">H1W37_06380</name>
</gene>
<feature type="transmembrane region" description="Helical" evidence="6">
    <location>
        <begin position="256"/>
        <end position="279"/>
    </location>
</feature>
<dbReference type="GO" id="GO:0005886">
    <property type="term" value="C:plasma membrane"/>
    <property type="evidence" value="ECO:0007669"/>
    <property type="project" value="UniProtKB-SubCell"/>
</dbReference>
<comment type="caution">
    <text evidence="7">The sequence shown here is derived from an EMBL/GenBank/DDBJ whole genome shotgun (WGS) entry which is preliminary data.</text>
</comment>
<keyword evidence="5 6" id="KW-0472">Membrane</keyword>
<feature type="transmembrane region" description="Helical" evidence="6">
    <location>
        <begin position="90"/>
        <end position="111"/>
    </location>
</feature>
<evidence type="ECO:0000256" key="3">
    <source>
        <dbReference type="ARBA" id="ARBA00022692"/>
    </source>
</evidence>
<feature type="transmembrane region" description="Helical" evidence="6">
    <location>
        <begin position="39"/>
        <end position="63"/>
    </location>
</feature>
<evidence type="ECO:0000256" key="1">
    <source>
        <dbReference type="ARBA" id="ARBA00004651"/>
    </source>
</evidence>
<feature type="transmembrane region" description="Helical" evidence="6">
    <location>
        <begin position="392"/>
        <end position="412"/>
    </location>
</feature>
<dbReference type="AlphaFoldDB" id="A0A838XRG3"/>
<keyword evidence="8" id="KW-1185">Reference proteome</keyword>
<feature type="transmembrane region" description="Helical" evidence="6">
    <location>
        <begin position="300"/>
        <end position="320"/>
    </location>
</feature>
<name>A0A838XRG3_9HYPH</name>
<dbReference type="Proteomes" id="UP000559404">
    <property type="component" value="Unassembled WGS sequence"/>
</dbReference>
<dbReference type="PANTHER" id="PTHR30250">
    <property type="entry name" value="PST FAMILY PREDICTED COLANIC ACID TRANSPORTER"/>
    <property type="match status" value="1"/>
</dbReference>
<feature type="transmembrane region" description="Helical" evidence="6">
    <location>
        <begin position="183"/>
        <end position="204"/>
    </location>
</feature>
<sequence length="430" mass="44387">MLAILTRLSVLTLARIGGAGAVLLATLVIARGFGADATAAYALAVSASGVLAVLMLAGFQAFAQILTAEYAARGQDGLLRGLVRAGLRNLLLACLPVGAGALLVLGMPDAVPGLSAGALRTQVVLAVCLIAPGVALTLFNGAVLTGLQRPGEAQIADSLGRPLLILSFVALLALAAPGASAGWILAGLAVAVWSAAAVQGYFLCRALRARPAPAVSDSRRWWSMAPPWLTIALIWEYVIELHLLLASLIAAPAEIALLHVCFRFRVLAGFGVRSIYLVFQPKILAAQAREDRAAARHLIGLTNGLSVGYALAAFAGLWLVGPFFLSLFGPEFAGGLPLLLVLCGTFLLRAVFGPALSVLSGAGRQREIVVILVLSLPLSAGLMFALYPALGIVAAGIAYTASTGFAAGAMWWTARRRLGIDCAVWGARAG</sequence>
<feature type="transmembrane region" description="Helical" evidence="6">
    <location>
        <begin position="12"/>
        <end position="33"/>
    </location>
</feature>
<keyword evidence="2" id="KW-1003">Cell membrane</keyword>
<evidence type="ECO:0000256" key="6">
    <source>
        <dbReference type="SAM" id="Phobius"/>
    </source>
</evidence>
<feature type="transmembrane region" description="Helical" evidence="6">
    <location>
        <begin position="225"/>
        <end position="250"/>
    </location>
</feature>
<organism evidence="7 8">
    <name type="scientific">Stappia taiwanensis</name>
    <dbReference type="NCBI Taxonomy" id="992267"/>
    <lineage>
        <taxon>Bacteria</taxon>
        <taxon>Pseudomonadati</taxon>
        <taxon>Pseudomonadota</taxon>
        <taxon>Alphaproteobacteria</taxon>
        <taxon>Hyphomicrobiales</taxon>
        <taxon>Stappiaceae</taxon>
        <taxon>Stappia</taxon>
    </lineage>
</organism>
<keyword evidence="3 6" id="KW-0812">Transmembrane</keyword>
<proteinExistence type="predicted"/>
<feature type="transmembrane region" description="Helical" evidence="6">
    <location>
        <begin position="159"/>
        <end position="177"/>
    </location>
</feature>